<dbReference type="AlphaFoldDB" id="A0A1I5ALJ7"/>
<evidence type="ECO:0000256" key="5">
    <source>
        <dbReference type="ARBA" id="ARBA00022946"/>
    </source>
</evidence>
<reference evidence="11" key="1">
    <citation type="submission" date="2016-10" db="EMBL/GenBank/DDBJ databases">
        <authorList>
            <person name="Varghese N."/>
            <person name="Submissions S."/>
        </authorList>
    </citation>
    <scope>NUCLEOTIDE SEQUENCE [LARGE SCALE GENOMIC DNA]</scope>
    <source>
        <strain evidence="11">DSM 15282</strain>
    </source>
</reference>
<evidence type="ECO:0000259" key="9">
    <source>
        <dbReference type="Pfam" id="PF20791"/>
    </source>
</evidence>
<dbReference type="InterPro" id="IPR049427">
    <property type="entry name" value="Acyl-ACP_TE_C"/>
</dbReference>
<dbReference type="InterPro" id="IPR029069">
    <property type="entry name" value="HotDog_dom_sf"/>
</dbReference>
<organism evidence="10 11">
    <name type="scientific">Algoriphagus ornithinivorans</name>
    <dbReference type="NCBI Taxonomy" id="226506"/>
    <lineage>
        <taxon>Bacteria</taxon>
        <taxon>Pseudomonadati</taxon>
        <taxon>Bacteroidota</taxon>
        <taxon>Cytophagia</taxon>
        <taxon>Cytophagales</taxon>
        <taxon>Cyclobacteriaceae</taxon>
        <taxon>Algoriphagus</taxon>
    </lineage>
</organism>
<dbReference type="Proteomes" id="UP000199564">
    <property type="component" value="Unassembled WGS sequence"/>
</dbReference>
<dbReference type="GO" id="GO:0000036">
    <property type="term" value="F:acyl carrier activity"/>
    <property type="evidence" value="ECO:0007669"/>
    <property type="project" value="TreeGrafter"/>
</dbReference>
<dbReference type="InterPro" id="IPR045023">
    <property type="entry name" value="FATA/B"/>
</dbReference>
<dbReference type="GO" id="GO:0016297">
    <property type="term" value="F:fatty acyl-[ACP] hydrolase activity"/>
    <property type="evidence" value="ECO:0007669"/>
    <property type="project" value="InterPro"/>
</dbReference>
<evidence type="ECO:0000259" key="8">
    <source>
        <dbReference type="Pfam" id="PF01643"/>
    </source>
</evidence>
<sequence>MSYPENFQFRKEFEINSFMVSPNGTLRVKSLADLLQEIAWKHADSEDFGRNLMESQQMWALSRFEFKIFKLPKWGDEIEVFTGGRGVEKFFAFREFLVRDKSGNILVRAMSSWLLLDLRTKRIQRPDQVLPAQVFDPQLKPDWQPPKILVEGEEIFSCSLQVKHSDLDLYNHVNNTSYIRWVEDCCLELGMQIIEELSINYQSECKLGDQLNLMVYEFSGEFLLKAVLEDKVCFTAKCKGKRK</sequence>
<dbReference type="PANTHER" id="PTHR31727">
    <property type="entry name" value="OLEOYL-ACYL CARRIER PROTEIN THIOESTERASE 1, CHLOROPLASTIC"/>
    <property type="match status" value="1"/>
</dbReference>
<dbReference type="SUPFAM" id="SSF54637">
    <property type="entry name" value="Thioesterase/thiol ester dehydrase-isomerase"/>
    <property type="match status" value="2"/>
</dbReference>
<keyword evidence="7" id="KW-0275">Fatty acid biosynthesis</keyword>
<dbReference type="RefSeq" id="WP_091649055.1">
    <property type="nucleotide sequence ID" value="NZ_FOVW01000001.1"/>
</dbReference>
<dbReference type="PANTHER" id="PTHR31727:SF6">
    <property type="entry name" value="OLEOYL-ACYL CARRIER PROTEIN THIOESTERASE 1, CHLOROPLASTIC"/>
    <property type="match status" value="1"/>
</dbReference>
<dbReference type="Gene3D" id="3.10.129.10">
    <property type="entry name" value="Hotdog Thioesterase"/>
    <property type="match status" value="1"/>
</dbReference>
<feature type="domain" description="Acyl-ACP thioesterase-like C-terminal" evidence="9">
    <location>
        <begin position="156"/>
        <end position="214"/>
    </location>
</feature>
<evidence type="ECO:0000256" key="3">
    <source>
        <dbReference type="ARBA" id="ARBA00022801"/>
    </source>
</evidence>
<dbReference type="InterPro" id="IPR002864">
    <property type="entry name" value="Acyl-ACP_thioesterase_NHD"/>
</dbReference>
<protein>
    <submittedName>
        <fullName evidence="10">Acyl-ACP thioesterase</fullName>
    </submittedName>
</protein>
<keyword evidence="4" id="KW-0276">Fatty acid metabolism</keyword>
<dbReference type="CDD" id="cd00586">
    <property type="entry name" value="4HBT"/>
    <property type="match status" value="1"/>
</dbReference>
<proteinExistence type="inferred from homology"/>
<evidence type="ECO:0000256" key="7">
    <source>
        <dbReference type="ARBA" id="ARBA00023160"/>
    </source>
</evidence>
<evidence type="ECO:0000313" key="10">
    <source>
        <dbReference type="EMBL" id="SFN63308.1"/>
    </source>
</evidence>
<keyword evidence="6" id="KW-0443">Lipid metabolism</keyword>
<evidence type="ECO:0000256" key="1">
    <source>
        <dbReference type="ARBA" id="ARBA00006500"/>
    </source>
</evidence>
<evidence type="ECO:0000256" key="2">
    <source>
        <dbReference type="ARBA" id="ARBA00022516"/>
    </source>
</evidence>
<keyword evidence="11" id="KW-1185">Reference proteome</keyword>
<gene>
    <name evidence="10" type="ORF">SAMN04488519_101204</name>
</gene>
<evidence type="ECO:0000256" key="4">
    <source>
        <dbReference type="ARBA" id="ARBA00022832"/>
    </source>
</evidence>
<dbReference type="Pfam" id="PF01643">
    <property type="entry name" value="Acyl-ACP_TE"/>
    <property type="match status" value="1"/>
</dbReference>
<name>A0A1I5ALJ7_9BACT</name>
<comment type="similarity">
    <text evidence="1">Belongs to the acyl-ACP thioesterase family.</text>
</comment>
<evidence type="ECO:0000256" key="6">
    <source>
        <dbReference type="ARBA" id="ARBA00023098"/>
    </source>
</evidence>
<evidence type="ECO:0000313" key="11">
    <source>
        <dbReference type="Proteomes" id="UP000199564"/>
    </source>
</evidence>
<accession>A0A1I5ALJ7</accession>
<keyword evidence="2" id="KW-0444">Lipid biosynthesis</keyword>
<keyword evidence="3" id="KW-0378">Hydrolase</keyword>
<keyword evidence="5" id="KW-0809">Transit peptide</keyword>
<dbReference type="EMBL" id="FOVW01000001">
    <property type="protein sequence ID" value="SFN63308.1"/>
    <property type="molecule type" value="Genomic_DNA"/>
</dbReference>
<feature type="domain" description="Acyl-ACP thioesterase N-terminal hotdog" evidence="8">
    <location>
        <begin position="8"/>
        <end position="125"/>
    </location>
</feature>
<dbReference type="STRING" id="226506.SAMN04488519_101204"/>
<dbReference type="Pfam" id="PF20791">
    <property type="entry name" value="Acyl-ACP_TE_C"/>
    <property type="match status" value="1"/>
</dbReference>